<reference evidence="3" key="1">
    <citation type="submission" date="2018-02" db="EMBL/GenBank/DDBJ databases">
        <authorList>
            <person name="Cohen D.B."/>
            <person name="Kent A.D."/>
        </authorList>
    </citation>
    <scope>NUCLEOTIDE SEQUENCE</scope>
</reference>
<evidence type="ECO:0000313" key="3">
    <source>
        <dbReference type="EMBL" id="SPD03997.1"/>
    </source>
</evidence>
<proteinExistence type="predicted"/>
<dbReference type="Gene3D" id="3.30.420.10">
    <property type="entry name" value="Ribonuclease H-like superfamily/Ribonuclease H"/>
    <property type="match status" value="1"/>
</dbReference>
<dbReference type="GO" id="GO:0003676">
    <property type="term" value="F:nucleic acid binding"/>
    <property type="evidence" value="ECO:0007669"/>
    <property type="project" value="InterPro"/>
</dbReference>
<evidence type="ECO:0008006" key="4">
    <source>
        <dbReference type="Google" id="ProtNLM"/>
    </source>
</evidence>
<dbReference type="PANTHER" id="PTHR33116">
    <property type="entry name" value="REVERSE TRANSCRIPTASE ZINC-BINDING DOMAIN-CONTAINING PROTEIN-RELATED-RELATED"/>
    <property type="match status" value="1"/>
</dbReference>
<dbReference type="EMBL" id="OIVN01002480">
    <property type="protein sequence ID" value="SPD03997.1"/>
    <property type="molecule type" value="Genomic_DNA"/>
</dbReference>
<dbReference type="InterPro" id="IPR044730">
    <property type="entry name" value="RNase_H-like_dom_plant"/>
</dbReference>
<evidence type="ECO:0000259" key="2">
    <source>
        <dbReference type="Pfam" id="PF13966"/>
    </source>
</evidence>
<evidence type="ECO:0000259" key="1">
    <source>
        <dbReference type="Pfam" id="PF13456"/>
    </source>
</evidence>
<accession>A0A2N9GNF6</accession>
<gene>
    <name evidence="3" type="ORF">FSB_LOCUS31879</name>
</gene>
<protein>
    <recommendedName>
        <fullName evidence="4">Reverse transcriptase domain-containing protein</fullName>
    </recommendedName>
</protein>
<dbReference type="AlphaFoldDB" id="A0A2N9GNF6"/>
<feature type="domain" description="Reverse transcriptase zinc-binding" evidence="2">
    <location>
        <begin position="587"/>
        <end position="674"/>
    </location>
</feature>
<dbReference type="CDD" id="cd06222">
    <property type="entry name" value="RNase_H_like"/>
    <property type="match status" value="1"/>
</dbReference>
<dbReference type="SUPFAM" id="SSF53098">
    <property type="entry name" value="Ribonuclease H-like"/>
    <property type="match status" value="1"/>
</dbReference>
<dbReference type="InterPro" id="IPR026960">
    <property type="entry name" value="RVT-Znf"/>
</dbReference>
<dbReference type="Pfam" id="PF13966">
    <property type="entry name" value="zf-RVT"/>
    <property type="match status" value="1"/>
</dbReference>
<dbReference type="GO" id="GO:0004523">
    <property type="term" value="F:RNA-DNA hybrid ribonuclease activity"/>
    <property type="evidence" value="ECO:0007669"/>
    <property type="project" value="InterPro"/>
</dbReference>
<name>A0A2N9GNF6_FAGSY</name>
<dbReference type="Pfam" id="PF13456">
    <property type="entry name" value="RVT_3"/>
    <property type="match status" value="1"/>
</dbReference>
<dbReference type="InterPro" id="IPR002156">
    <property type="entry name" value="RNaseH_domain"/>
</dbReference>
<organism evidence="3">
    <name type="scientific">Fagus sylvatica</name>
    <name type="common">Beechnut</name>
    <dbReference type="NCBI Taxonomy" id="28930"/>
    <lineage>
        <taxon>Eukaryota</taxon>
        <taxon>Viridiplantae</taxon>
        <taxon>Streptophyta</taxon>
        <taxon>Embryophyta</taxon>
        <taxon>Tracheophyta</taxon>
        <taxon>Spermatophyta</taxon>
        <taxon>Magnoliopsida</taxon>
        <taxon>eudicotyledons</taxon>
        <taxon>Gunneridae</taxon>
        <taxon>Pentapetalae</taxon>
        <taxon>rosids</taxon>
        <taxon>fabids</taxon>
        <taxon>Fagales</taxon>
        <taxon>Fagaceae</taxon>
        <taxon>Fagus</taxon>
    </lineage>
</organism>
<feature type="domain" description="RNase H type-1" evidence="1">
    <location>
        <begin position="789"/>
        <end position="907"/>
    </location>
</feature>
<sequence>MGKATAVAKFVELCFSSTESLKAGEHLKAIEDVSTAQLGFKDVQMFMFKPKCNVLLNVVGLLYCIHRLGVPGEYVMEALQICKISERQLCVKWVKLFRFPSWSCEIRGESQSRLVSLADLAMGNEPDVLLALQEGGLGNAAISCLCNDYYIVVLSLKSPGPDGFPPLFYKKYWEVVGDSVIKAVQNFFITVSPAQSAFVPGRWIAENQLIVQEILHSFKKRKVKGGFVALKLDLQKAYDRVNWGFLKVVLMMYADDIMLFAKASSREVQILDNCLENYCEWSGQRINRNKSGLICSKMVPRDKKREIKFIVAMKKVQSNAKYLGSPLFHSTSRIKNFKFLQEKLEARLLGWRCKTLSWAGRATMIKSVAMAIPVYTFSSSDVPVAICDKLDASMRRFWWNPNKNSGRFLAWKAWADLCAPKAMGGLGFRSAKHFNAALLAKLAWMMVSGRDSPCMCALRSKYKVHRGWLFSEPVKNSSATWRAIERLKPTIRKGVCFTIGDGKSVDVWKDPWVPWLPSFLPRPKAGTVPNNMLVVADLINLETKSWRFSMLEEMFDLESVNAISNIVLPLVPRNDKLIWIDDPKGMFSVKSALKLHQCHLWPENPNPIWHKLWKCKIHERLKTLVWRIGSGALPTNLKFFSTLSKGDPGCPLCNNDVESVSHLFFKCNATKMFWFGTWWGVRADLLVVNEEIDVVKLVVDPPIPITDSLLLKQNKELASVQVALTLEAIWRFRNQHVHLDKIENPMVSIKALEHRILEHVQSLQSGSRSCNFKELHWCPPPHECMKLNVDAAVFNDAATIAIIARNEYGLITKSWAKSVNSCDPLMGEAAAILWAIQVAKVENWSSIIIESDSKMCVDAILQDPPDRLWKIAVLCDNVKTLAAEFRFCCFNWVKREANMVAHTLAKAVPQANLPVILFPNNLPTAVEEVWFRDFACIPVAV</sequence>
<dbReference type="InterPro" id="IPR036397">
    <property type="entry name" value="RNaseH_sf"/>
</dbReference>
<dbReference type="InterPro" id="IPR012337">
    <property type="entry name" value="RNaseH-like_sf"/>
</dbReference>
<dbReference type="PANTHER" id="PTHR33116:SF86">
    <property type="entry name" value="REVERSE TRANSCRIPTASE DOMAIN-CONTAINING PROTEIN"/>
    <property type="match status" value="1"/>
</dbReference>